<sequence length="285" mass="31694">MRKLLIKYSSFLFIALAIMSIFSGMTVKAASENQKQFVFDQAMLLTDTERTELESLAVELGEETETALLVLTLDGIDGKDIKKYVEDYYDDEAPGYDQPFGNTAILAIDMEQRDIYLAGFKKAEDNLDNATLDYIREQITPALSEGDYFEAFSTFMHESAYYLVDDPANLENDYDYSGIADSRNEYIEGNSSNGMLGLLSHWGFQLIVSIVLAGIVVSIMVFRSGGKVTVNGNTYMDKRNSKIINRHDRFIRKTVTKQRKPQNNSGGGGGITGGGHSHSGSRGKF</sequence>
<evidence type="ECO:0000256" key="1">
    <source>
        <dbReference type="SAM" id="MobiDB-lite"/>
    </source>
</evidence>
<gene>
    <name evidence="4" type="ORF">WMO63_11405</name>
</gene>
<feature type="transmembrane region" description="Helical" evidence="2">
    <location>
        <begin position="202"/>
        <end position="222"/>
    </location>
</feature>
<feature type="region of interest" description="Disordered" evidence="1">
    <location>
        <begin position="254"/>
        <end position="285"/>
    </location>
</feature>
<keyword evidence="2" id="KW-0812">Transmembrane</keyword>
<evidence type="ECO:0000259" key="3">
    <source>
        <dbReference type="Pfam" id="PF04536"/>
    </source>
</evidence>
<evidence type="ECO:0000256" key="2">
    <source>
        <dbReference type="SAM" id="Phobius"/>
    </source>
</evidence>
<feature type="domain" description="TPM" evidence="3">
    <location>
        <begin position="38"/>
        <end position="157"/>
    </location>
</feature>
<comment type="caution">
    <text evidence="4">The sequence shown here is derived from an EMBL/GenBank/DDBJ whole genome shotgun (WGS) entry which is preliminary data.</text>
</comment>
<feature type="compositionally biased region" description="Gly residues" evidence="1">
    <location>
        <begin position="265"/>
        <end position="277"/>
    </location>
</feature>
<evidence type="ECO:0000313" key="5">
    <source>
        <dbReference type="Proteomes" id="UP001465426"/>
    </source>
</evidence>
<dbReference type="InterPro" id="IPR007621">
    <property type="entry name" value="TPM_dom"/>
</dbReference>
<keyword evidence="2" id="KW-0472">Membrane</keyword>
<evidence type="ECO:0000313" key="4">
    <source>
        <dbReference type="EMBL" id="MEQ2466271.1"/>
    </source>
</evidence>
<accession>A0ABV1EYV8</accession>
<name>A0ABV1EYV8_9BACI</name>
<reference evidence="4 5" key="1">
    <citation type="submission" date="2024-03" db="EMBL/GenBank/DDBJ databases">
        <title>Human intestinal bacterial collection.</title>
        <authorList>
            <person name="Pauvert C."/>
            <person name="Hitch T.C.A."/>
            <person name="Clavel T."/>
        </authorList>
    </citation>
    <scope>NUCLEOTIDE SEQUENCE [LARGE SCALE GENOMIC DNA]</scope>
    <source>
        <strain evidence="4 5">CLA-SR-H024</strain>
    </source>
</reference>
<protein>
    <submittedName>
        <fullName evidence="4">TPM domain-containing protein</fullName>
    </submittedName>
</protein>
<dbReference type="Proteomes" id="UP001465426">
    <property type="component" value="Unassembled WGS sequence"/>
</dbReference>
<dbReference type="Pfam" id="PF04536">
    <property type="entry name" value="TPM_phosphatase"/>
    <property type="match status" value="1"/>
</dbReference>
<proteinExistence type="predicted"/>
<dbReference type="EMBL" id="JBBMFN010000024">
    <property type="protein sequence ID" value="MEQ2466271.1"/>
    <property type="molecule type" value="Genomic_DNA"/>
</dbReference>
<dbReference type="RefSeq" id="WP_048719339.1">
    <property type="nucleotide sequence ID" value="NZ_JBBMFN010000024.1"/>
</dbReference>
<dbReference type="Gene3D" id="3.10.310.50">
    <property type="match status" value="1"/>
</dbReference>
<keyword evidence="5" id="KW-1185">Reference proteome</keyword>
<keyword evidence="2" id="KW-1133">Transmembrane helix</keyword>
<organism evidence="4 5">
    <name type="scientific">Niallia hominis</name>
    <dbReference type="NCBI Taxonomy" id="3133173"/>
    <lineage>
        <taxon>Bacteria</taxon>
        <taxon>Bacillati</taxon>
        <taxon>Bacillota</taxon>
        <taxon>Bacilli</taxon>
        <taxon>Bacillales</taxon>
        <taxon>Bacillaceae</taxon>
        <taxon>Niallia</taxon>
    </lineage>
</organism>